<dbReference type="InterPro" id="IPR001048">
    <property type="entry name" value="Asp/Glu/Uridylate_kinase"/>
</dbReference>
<keyword evidence="22" id="KW-1185">Reference proteome</keyword>
<feature type="binding site" evidence="17">
    <location>
        <position position="185"/>
    </location>
    <ligand>
        <name>ATP</name>
        <dbReference type="ChEBI" id="CHEBI:30616"/>
    </ligand>
</feature>
<dbReference type="CDD" id="cd04261">
    <property type="entry name" value="AAK_AKii-LysC-BS"/>
    <property type="match status" value="1"/>
</dbReference>
<dbReference type="FunFam" id="3.30.2130.10:FF:000002">
    <property type="entry name" value="Aspartokinase"/>
    <property type="match status" value="1"/>
</dbReference>
<evidence type="ECO:0000256" key="7">
    <source>
        <dbReference type="ARBA" id="ARBA00016273"/>
    </source>
</evidence>
<dbReference type="UniPathway" id="UPA00050">
    <property type="reaction ID" value="UER00461"/>
</dbReference>
<dbReference type="Gene3D" id="3.40.1160.10">
    <property type="entry name" value="Acetylglutamate kinase-like"/>
    <property type="match status" value="1"/>
</dbReference>
<dbReference type="RefSeq" id="WP_072704870.1">
    <property type="nucleotide sequence ID" value="NZ_JAFBBL010000001.1"/>
</dbReference>
<evidence type="ECO:0000256" key="3">
    <source>
        <dbReference type="ARBA" id="ARBA00004986"/>
    </source>
</evidence>
<dbReference type="GO" id="GO:0009089">
    <property type="term" value="P:lysine biosynthetic process via diaminopimelate"/>
    <property type="evidence" value="ECO:0007669"/>
    <property type="project" value="UniProtKB-UniPathway"/>
</dbReference>
<dbReference type="NCBIfam" id="NF005154">
    <property type="entry name" value="PRK06635.1-2"/>
    <property type="match status" value="1"/>
</dbReference>
<dbReference type="NCBIfam" id="TIGR00657">
    <property type="entry name" value="asp_kinases"/>
    <property type="match status" value="1"/>
</dbReference>
<keyword evidence="12 18" id="KW-0418">Kinase</keyword>
<evidence type="ECO:0000256" key="11">
    <source>
        <dbReference type="ARBA" id="ARBA00022741"/>
    </source>
</evidence>
<dbReference type="GO" id="GO:0004072">
    <property type="term" value="F:aspartate kinase activity"/>
    <property type="evidence" value="ECO:0007669"/>
    <property type="project" value="UniProtKB-EC"/>
</dbReference>
<evidence type="ECO:0000256" key="15">
    <source>
        <dbReference type="ARBA" id="ARBA00023154"/>
    </source>
</evidence>
<evidence type="ECO:0000256" key="19">
    <source>
        <dbReference type="RuleBase" id="RU004249"/>
    </source>
</evidence>
<evidence type="ECO:0000256" key="12">
    <source>
        <dbReference type="ARBA" id="ARBA00022777"/>
    </source>
</evidence>
<dbReference type="NCBIfam" id="NF005155">
    <property type="entry name" value="PRK06635.1-4"/>
    <property type="match status" value="1"/>
</dbReference>
<dbReference type="InterPro" id="IPR036393">
    <property type="entry name" value="AceGlu_kinase-like_sf"/>
</dbReference>
<evidence type="ECO:0000256" key="9">
    <source>
        <dbReference type="ARBA" id="ARBA00022679"/>
    </source>
</evidence>
<dbReference type="InterPro" id="IPR018042">
    <property type="entry name" value="Aspartate_kinase_CS"/>
</dbReference>
<evidence type="ECO:0000256" key="18">
    <source>
        <dbReference type="RuleBase" id="RU003448"/>
    </source>
</evidence>
<feature type="binding site" evidence="17">
    <location>
        <position position="74"/>
    </location>
    <ligand>
        <name>substrate</name>
    </ligand>
</feature>
<reference evidence="21 22" key="1">
    <citation type="submission" date="2018-06" db="EMBL/GenBank/DDBJ databases">
        <authorList>
            <consortium name="Pathogen Informatics"/>
            <person name="Doyle S."/>
        </authorList>
    </citation>
    <scope>NUCLEOTIDE SEQUENCE [LARGE SCALE GENOMIC DNA]</scope>
    <source>
        <strain evidence="21 22">NCTC10994</strain>
    </source>
</reference>
<evidence type="ECO:0000256" key="4">
    <source>
        <dbReference type="ARBA" id="ARBA00005139"/>
    </source>
</evidence>
<dbReference type="GO" id="GO:0009088">
    <property type="term" value="P:threonine biosynthetic process"/>
    <property type="evidence" value="ECO:0007669"/>
    <property type="project" value="UniProtKB-UniPathway"/>
</dbReference>
<dbReference type="FunFam" id="3.40.1160.10:FF:000002">
    <property type="entry name" value="Aspartokinase"/>
    <property type="match status" value="1"/>
</dbReference>
<keyword evidence="8 19" id="KW-0028">Amino-acid biosynthesis</keyword>
<dbReference type="NCBIfam" id="TIGR00656">
    <property type="entry name" value="asp_kin_monofn"/>
    <property type="match status" value="1"/>
</dbReference>
<dbReference type="InterPro" id="IPR045865">
    <property type="entry name" value="ACT-like_dom_sf"/>
</dbReference>
<protein>
    <recommendedName>
        <fullName evidence="7 18">Aspartokinase</fullName>
        <ecNumber evidence="6 18">2.7.2.4</ecNumber>
    </recommendedName>
</protein>
<dbReference type="EC" id="2.7.2.4" evidence="6 18"/>
<dbReference type="KEGG" id="rcr:NCTC10994_02293"/>
<dbReference type="PROSITE" id="PS51671">
    <property type="entry name" value="ACT"/>
    <property type="match status" value="2"/>
</dbReference>
<dbReference type="InterPro" id="IPR005260">
    <property type="entry name" value="Asp_kin_monofn"/>
</dbReference>
<comment type="pathway">
    <text evidence="2 19">Amino-acid biosynthesis; L-lysine biosynthesis via DAP pathway; (S)-tetrahydrodipicolinate from L-aspartate: step 1/4.</text>
</comment>
<dbReference type="STRING" id="1219011.GCA_001895045_04070"/>
<keyword evidence="14" id="KW-0220">Diaminopimelate biosynthesis</keyword>
<dbReference type="PROSITE" id="PS00324">
    <property type="entry name" value="ASPARTOKINASE"/>
    <property type="match status" value="1"/>
</dbReference>
<comment type="similarity">
    <text evidence="5 18">Belongs to the aspartokinase family.</text>
</comment>
<evidence type="ECO:0000313" key="22">
    <source>
        <dbReference type="Proteomes" id="UP000249091"/>
    </source>
</evidence>
<feature type="binding site" evidence="17">
    <location>
        <begin position="174"/>
        <end position="175"/>
    </location>
    <ligand>
        <name>ATP</name>
        <dbReference type="ChEBI" id="CHEBI:30616"/>
    </ligand>
</feature>
<evidence type="ECO:0000256" key="16">
    <source>
        <dbReference type="ARBA" id="ARBA00047872"/>
    </source>
</evidence>
<feature type="binding site" evidence="17">
    <location>
        <begin position="210"/>
        <end position="211"/>
    </location>
    <ligand>
        <name>ATP</name>
        <dbReference type="ChEBI" id="CHEBI:30616"/>
    </ligand>
</feature>
<evidence type="ECO:0000259" key="20">
    <source>
        <dbReference type="PROSITE" id="PS51671"/>
    </source>
</evidence>
<dbReference type="GO" id="GO:0005524">
    <property type="term" value="F:ATP binding"/>
    <property type="evidence" value="ECO:0007669"/>
    <property type="project" value="UniProtKB-KW"/>
</dbReference>
<evidence type="ECO:0000256" key="8">
    <source>
        <dbReference type="ARBA" id="ARBA00022605"/>
    </source>
</evidence>
<dbReference type="SUPFAM" id="SSF53633">
    <property type="entry name" value="Carbamate kinase-like"/>
    <property type="match status" value="1"/>
</dbReference>
<feature type="domain" description="ACT" evidence="20">
    <location>
        <begin position="267"/>
        <end position="343"/>
    </location>
</feature>
<dbReference type="CDD" id="cd04913">
    <property type="entry name" value="ACT_AKii-LysC-BS-like_1"/>
    <property type="match status" value="1"/>
</dbReference>
<dbReference type="EMBL" id="LS483468">
    <property type="protein sequence ID" value="SQI32651.1"/>
    <property type="molecule type" value="Genomic_DNA"/>
</dbReference>
<feature type="binding site" evidence="17">
    <location>
        <position position="47"/>
    </location>
    <ligand>
        <name>substrate</name>
    </ligand>
</feature>
<dbReference type="Pfam" id="PF00696">
    <property type="entry name" value="AA_kinase"/>
    <property type="match status" value="1"/>
</dbReference>
<comment type="function">
    <text evidence="1">Catalyzes the phosphorylation of the beta-carboxyl group of aspartic acid with ATP to yield 4-phospho-L-aspartate, which is involved in the branched biosynthetic pathway leading to the biosynthesis of amino acids lysine, threonine, isoleucine and methionine.</text>
</comment>
<dbReference type="Pfam" id="PF22468">
    <property type="entry name" value="ACT_9"/>
    <property type="match status" value="2"/>
</dbReference>
<dbReference type="NCBIfam" id="NF005153">
    <property type="entry name" value="PRK06635.1-1"/>
    <property type="match status" value="1"/>
</dbReference>
<proteinExistence type="inferred from homology"/>
<dbReference type="InterPro" id="IPR054352">
    <property type="entry name" value="ACT_Aspartokinase"/>
</dbReference>
<dbReference type="PANTHER" id="PTHR21499:SF3">
    <property type="entry name" value="ASPARTOKINASE"/>
    <property type="match status" value="1"/>
</dbReference>
<dbReference type="AlphaFoldDB" id="A0A2X4U0F8"/>
<organism evidence="21 22">
    <name type="scientific">Rhodococcus coprophilus</name>
    <dbReference type="NCBI Taxonomy" id="38310"/>
    <lineage>
        <taxon>Bacteria</taxon>
        <taxon>Bacillati</taxon>
        <taxon>Actinomycetota</taxon>
        <taxon>Actinomycetes</taxon>
        <taxon>Mycobacteriales</taxon>
        <taxon>Nocardiaceae</taxon>
        <taxon>Rhodococcus</taxon>
    </lineage>
</organism>
<dbReference type="GO" id="GO:0019877">
    <property type="term" value="P:diaminopimelate biosynthetic process"/>
    <property type="evidence" value="ECO:0007669"/>
    <property type="project" value="UniProtKB-KW"/>
</dbReference>
<feature type="binding site" evidence="17">
    <location>
        <begin position="7"/>
        <end position="10"/>
    </location>
    <ligand>
        <name>ATP</name>
        <dbReference type="ChEBI" id="CHEBI:30616"/>
    </ligand>
</feature>
<dbReference type="UniPathway" id="UPA00051">
    <property type="reaction ID" value="UER00462"/>
</dbReference>
<evidence type="ECO:0000256" key="17">
    <source>
        <dbReference type="PIRSR" id="PIRSR000726-1"/>
    </source>
</evidence>
<dbReference type="SUPFAM" id="SSF55021">
    <property type="entry name" value="ACT-like"/>
    <property type="match status" value="2"/>
</dbReference>
<keyword evidence="15" id="KW-0457">Lysine biosynthesis</keyword>
<evidence type="ECO:0000256" key="2">
    <source>
        <dbReference type="ARBA" id="ARBA00004766"/>
    </source>
</evidence>
<feature type="domain" description="ACT" evidence="20">
    <location>
        <begin position="349"/>
        <end position="421"/>
    </location>
</feature>
<comment type="catalytic activity">
    <reaction evidence="16 18">
        <text>L-aspartate + ATP = 4-phospho-L-aspartate + ADP</text>
        <dbReference type="Rhea" id="RHEA:23776"/>
        <dbReference type="ChEBI" id="CHEBI:29991"/>
        <dbReference type="ChEBI" id="CHEBI:30616"/>
        <dbReference type="ChEBI" id="CHEBI:57535"/>
        <dbReference type="ChEBI" id="CHEBI:456216"/>
        <dbReference type="EC" id="2.7.2.4"/>
    </reaction>
</comment>
<dbReference type="InterPro" id="IPR001341">
    <property type="entry name" value="Asp_kinase"/>
</dbReference>
<dbReference type="Proteomes" id="UP000249091">
    <property type="component" value="Chromosome 1"/>
</dbReference>
<evidence type="ECO:0000256" key="6">
    <source>
        <dbReference type="ARBA" id="ARBA00013059"/>
    </source>
</evidence>
<name>A0A2X4U0F8_9NOCA</name>
<evidence type="ECO:0000256" key="13">
    <source>
        <dbReference type="ARBA" id="ARBA00022840"/>
    </source>
</evidence>
<keyword evidence="10" id="KW-0677">Repeat</keyword>
<gene>
    <name evidence="21" type="primary">lysC</name>
    <name evidence="21" type="ORF">NCTC10994_02293</name>
</gene>
<dbReference type="Gene3D" id="3.30.70.260">
    <property type="match status" value="2"/>
</dbReference>
<accession>A0A2X4U0F8</accession>
<dbReference type="CDD" id="cd04923">
    <property type="entry name" value="ACT_AK-LysC-DapG-like_2"/>
    <property type="match status" value="1"/>
</dbReference>
<evidence type="ECO:0000256" key="1">
    <source>
        <dbReference type="ARBA" id="ARBA00002843"/>
    </source>
</evidence>
<dbReference type="GO" id="GO:0005829">
    <property type="term" value="C:cytosol"/>
    <property type="evidence" value="ECO:0007669"/>
    <property type="project" value="TreeGrafter"/>
</dbReference>
<comment type="pathway">
    <text evidence="3 19">Amino-acid biosynthesis; L-methionine biosynthesis via de novo pathway; L-homoserine from L-aspartate: step 1/3.</text>
</comment>
<dbReference type="GO" id="GO:0009090">
    <property type="term" value="P:homoserine biosynthetic process"/>
    <property type="evidence" value="ECO:0007669"/>
    <property type="project" value="TreeGrafter"/>
</dbReference>
<keyword evidence="9 18" id="KW-0808">Transferase</keyword>
<evidence type="ECO:0000313" key="21">
    <source>
        <dbReference type="EMBL" id="SQI32651.1"/>
    </source>
</evidence>
<keyword evidence="11 17" id="KW-0547">Nucleotide-binding</keyword>
<dbReference type="InterPro" id="IPR041740">
    <property type="entry name" value="AKii-LysC-BS"/>
</dbReference>
<comment type="pathway">
    <text evidence="4 19">Amino-acid biosynthesis; L-threonine biosynthesis; L-threonine from L-aspartate: step 1/5.</text>
</comment>
<keyword evidence="13 17" id="KW-0067">ATP-binding</keyword>
<evidence type="ECO:0000256" key="10">
    <source>
        <dbReference type="ARBA" id="ARBA00022737"/>
    </source>
</evidence>
<dbReference type="PIRSF" id="PIRSF000726">
    <property type="entry name" value="Asp_kin"/>
    <property type="match status" value="1"/>
</dbReference>
<dbReference type="InterPro" id="IPR002912">
    <property type="entry name" value="ACT_dom"/>
</dbReference>
<dbReference type="PANTHER" id="PTHR21499">
    <property type="entry name" value="ASPARTATE KINASE"/>
    <property type="match status" value="1"/>
</dbReference>
<evidence type="ECO:0000256" key="5">
    <source>
        <dbReference type="ARBA" id="ARBA00010122"/>
    </source>
</evidence>
<dbReference type="UniPathway" id="UPA00034">
    <property type="reaction ID" value="UER00015"/>
</dbReference>
<sequence length="421" mass="44473">MALVVQKYGGSSVATAERIRRVAERIVETKKAGNDVVVVVSAMGDTTDELLDLAQQVCPVPPAREMDMLLTSGERISNSLVAMAIHSLGAEARSFTGSQAGVITTGSHGNAKIIDVTPGRVRAALDEGSIVLVAGFQGVSQDSKDITTLGRGGSDTTAVALAAALEADVCEIYTDVDGVFTADPRIVKDAQRLEKVSFEEMLELAASGAKVLMLRCVEYARRYNVPVHVRSSYTTKPGTIVSGSMEDIPVEEALITGVAHDRGEAKITVVGLPDTPGYAAKVFRAVADADINIDMVLQNISKVETGKTDITFTLPTSDAPRAVELLTKRQEEIGFTQVLFDDHIGKVSLVGAGMRSHPGVTAKFCEALADAGINIDLISTSEIRISVLVNDTQLDEAVRALHAAFDLGGDEEAVVHAGTGR</sequence>
<evidence type="ECO:0000256" key="14">
    <source>
        <dbReference type="ARBA" id="ARBA00022915"/>
    </source>
</evidence>